<dbReference type="RefSeq" id="WP_062126464.1">
    <property type="nucleotide sequence ID" value="NZ_LRBG01000005.1"/>
</dbReference>
<dbReference type="OrthoDB" id="9101651at2"/>
<feature type="region of interest" description="Disordered" evidence="1">
    <location>
        <begin position="27"/>
        <end position="54"/>
    </location>
</feature>
<protein>
    <recommendedName>
        <fullName evidence="4">Lipoprotein</fullName>
    </recommendedName>
</protein>
<evidence type="ECO:0008006" key="4">
    <source>
        <dbReference type="Google" id="ProtNLM"/>
    </source>
</evidence>
<proteinExistence type="predicted"/>
<accession>A0A149PVN3</accession>
<evidence type="ECO:0000256" key="1">
    <source>
        <dbReference type="SAM" id="MobiDB-lite"/>
    </source>
</evidence>
<name>A0A149PVN3_9BURK</name>
<organism evidence="2 3">
    <name type="scientific">Paraburkholderia monticola</name>
    <dbReference type="NCBI Taxonomy" id="1399968"/>
    <lineage>
        <taxon>Bacteria</taxon>
        <taxon>Pseudomonadati</taxon>
        <taxon>Pseudomonadota</taxon>
        <taxon>Betaproteobacteria</taxon>
        <taxon>Burkholderiales</taxon>
        <taxon>Burkholderiaceae</taxon>
        <taxon>Paraburkholderia</taxon>
    </lineage>
</organism>
<sequence>MKEGNVSIIAAVALLLSACGGGGGGGGGGDGSAGATTPASGPAPASTPTVSATSAQGRYIGTTSDNRTLTTTILANNLYYALYSRQGDPSVVNGALIGRLVTSGGTISSGDGTDYNLTSALASAINITGTYSPKMSISGTITGATATTTFVAPYDATFDVTPSLATVQGQYNGTLIVLTGTDTVSMTVDATGNLTGTGASGCTFTGTIKPDSTGYVYDVAVNFNTTGGCAYPGQGVSGIASLDSATSALQVILQGQGAFVHQVQGKTGVLILATKV</sequence>
<dbReference type="EMBL" id="LRBG01000005">
    <property type="protein sequence ID" value="KXU89131.1"/>
    <property type="molecule type" value="Genomic_DNA"/>
</dbReference>
<comment type="caution">
    <text evidence="2">The sequence shown here is derived from an EMBL/GenBank/DDBJ whole genome shotgun (WGS) entry which is preliminary data.</text>
</comment>
<feature type="compositionally biased region" description="Low complexity" evidence="1">
    <location>
        <begin position="33"/>
        <end position="54"/>
    </location>
</feature>
<gene>
    <name evidence="2" type="ORF">CI15_08770</name>
</gene>
<dbReference type="AlphaFoldDB" id="A0A149PVN3"/>
<evidence type="ECO:0000313" key="2">
    <source>
        <dbReference type="EMBL" id="KXU89131.1"/>
    </source>
</evidence>
<keyword evidence="3" id="KW-1185">Reference proteome</keyword>
<dbReference type="Proteomes" id="UP000075613">
    <property type="component" value="Unassembled WGS sequence"/>
</dbReference>
<reference evidence="2 3" key="1">
    <citation type="journal article" date="2015" name="Int. J. Syst. Evol. Microbiol.">
        <title>Burkholderia monticola sp. nov., isolated from mountain soil.</title>
        <authorList>
            <person name="Baek I."/>
            <person name="Seo B."/>
            <person name="Lee I."/>
            <person name="Yi H."/>
            <person name="Chun J."/>
        </authorList>
    </citation>
    <scope>NUCLEOTIDE SEQUENCE [LARGE SCALE GENOMIC DNA]</scope>
    <source>
        <strain evidence="2 3">JC2948</strain>
    </source>
</reference>
<evidence type="ECO:0000313" key="3">
    <source>
        <dbReference type="Proteomes" id="UP000075613"/>
    </source>
</evidence>
<dbReference type="PROSITE" id="PS51257">
    <property type="entry name" value="PROKAR_LIPOPROTEIN"/>
    <property type="match status" value="1"/>
</dbReference>